<gene>
    <name evidence="1" type="ORF">KHZ85_03740</name>
</gene>
<dbReference type="PANTHER" id="PTHR37507">
    <property type="entry name" value="SPORULATION PROTEIN YDCC"/>
    <property type="match status" value="1"/>
</dbReference>
<dbReference type="EMBL" id="JAGZMZ010000007">
    <property type="protein sequence ID" value="MBS4883856.1"/>
    <property type="molecule type" value="Genomic_DNA"/>
</dbReference>
<accession>A0A942ZWK2</accession>
<dbReference type="Gene3D" id="2.50.20.10">
    <property type="entry name" value="Lipoprotein localisation LolA/LolB/LppX"/>
    <property type="match status" value="1"/>
</dbReference>
<comment type="caution">
    <text evidence="1">The sequence shown here is derived from an EMBL/GenBank/DDBJ whole genome shotgun (WGS) entry which is preliminary data.</text>
</comment>
<dbReference type="PANTHER" id="PTHR37507:SF2">
    <property type="entry name" value="SPORULATION PROTEIN YDCC"/>
    <property type="match status" value="1"/>
</dbReference>
<reference evidence="1" key="1">
    <citation type="submission" date="2021-02" db="EMBL/GenBank/DDBJ databases">
        <title>Infant gut strain persistence is associated with maternal origin, phylogeny, and functional potential including surface adhesion and iron acquisition.</title>
        <authorList>
            <person name="Lou Y.C."/>
        </authorList>
    </citation>
    <scope>NUCLEOTIDE SEQUENCE</scope>
    <source>
        <strain evidence="1">L3_108_103G1_dasL3_108_103G1_concoct_2</strain>
    </source>
</reference>
<evidence type="ECO:0008006" key="3">
    <source>
        <dbReference type="Google" id="ProtNLM"/>
    </source>
</evidence>
<name>A0A942ZWK2_9FIRM</name>
<dbReference type="Proteomes" id="UP000753219">
    <property type="component" value="Unassembled WGS sequence"/>
</dbReference>
<evidence type="ECO:0000313" key="1">
    <source>
        <dbReference type="EMBL" id="MBS4883856.1"/>
    </source>
</evidence>
<sequence length="328" mass="37408">MKTKMIAAAGILVLMIALLFAIRPKSFDKQLANTMAEMDSYVLIGDMEITKGEDIKSYALEVGYKKQEKDLFRVSIVDKELNQEQIILRNDAGVFVVTPSLNQIFKFEGNWPLNSPKPYLLQSIVEIAQKKEAKVEKEDDGYLVSSRVHYPNNKNFYREEIMFDKEAKVKWLQIYNKDDVAELKIAFKKVKYDAPIKDTYFDVPQTLDKKASVSAIQEEDLPLYPMMLHGAQLTNTSRMNINGKVKHVLEYSGDANFTVVQMKKDSVEKTQTVIMPGQMIDVLDMVGFYDGNHVSAIYDNVEFTVFSEDLSPDEMMSVITSMQVAVMK</sequence>
<organism evidence="1 2">
    <name type="scientific">Amedibacillus dolichus</name>
    <dbReference type="NCBI Taxonomy" id="31971"/>
    <lineage>
        <taxon>Bacteria</taxon>
        <taxon>Bacillati</taxon>
        <taxon>Bacillota</taxon>
        <taxon>Erysipelotrichia</taxon>
        <taxon>Erysipelotrichales</taxon>
        <taxon>Erysipelotrichaceae</taxon>
        <taxon>Amedibacillus</taxon>
    </lineage>
</organism>
<proteinExistence type="predicted"/>
<dbReference type="RefSeq" id="WP_278639876.1">
    <property type="nucleotide sequence ID" value="NZ_JAGZMZ010000007.1"/>
</dbReference>
<dbReference type="InterPro" id="IPR029046">
    <property type="entry name" value="LolA/LolB/LppX"/>
</dbReference>
<evidence type="ECO:0000313" key="2">
    <source>
        <dbReference type="Proteomes" id="UP000753219"/>
    </source>
</evidence>
<dbReference type="InterPro" id="IPR052944">
    <property type="entry name" value="Sporulation_related"/>
</dbReference>
<dbReference type="AlphaFoldDB" id="A0A942ZWK2"/>
<protein>
    <recommendedName>
        <fullName evidence="3">Outer membrane lipoprotein-sorting protein</fullName>
    </recommendedName>
</protein>
<dbReference type="SUPFAM" id="SSF89392">
    <property type="entry name" value="Prokaryotic lipoproteins and lipoprotein localization factors"/>
    <property type="match status" value="1"/>
</dbReference>